<name>A0ABS8PAW1_9PSEU</name>
<dbReference type="InterPro" id="IPR012349">
    <property type="entry name" value="Split_barrel_FMN-bd"/>
</dbReference>
<dbReference type="Pfam" id="PF01243">
    <property type="entry name" value="PNPOx_N"/>
    <property type="match status" value="1"/>
</dbReference>
<feature type="domain" description="Pyridoxamine 5'-phosphate oxidase N-terminal" evidence="1">
    <location>
        <begin position="174"/>
        <end position="263"/>
    </location>
</feature>
<sequence>MPDDGFHEGELLVQRRAGVAAEAQRLAGMVSSAHLSGGMARFVAERDLVFVTAEDDQGHLWTSPVFGPPGFAAGHDRALTMSRTVAADDPLRDLPVGRPVGVLLVDFARRRRLRVNGTVSESGPDRLAVVVEQAYGNCPRYIHPRRLVGIGDDHDDDGEAHARRSTRLAPEDVDQIVHADTFVLGTHHPERGADASHRGGEPGFVRHEDGELWWPDYPGNNLFNSLGNLAVDPAASLLFLDLDRGAVLQLSGRASVEWDADEETGRRVRFTPELVVSSHVPYRADQD</sequence>
<protein>
    <submittedName>
        <fullName evidence="2">Pyridoxamine 5'-phosphate oxidase family protein</fullName>
    </submittedName>
</protein>
<comment type="caution">
    <text evidence="2">The sequence shown here is derived from an EMBL/GenBank/DDBJ whole genome shotgun (WGS) entry which is preliminary data.</text>
</comment>
<dbReference type="PANTHER" id="PTHR42815:SF2">
    <property type="entry name" value="FAD-BINDING, PUTATIVE (AFU_ORTHOLOGUE AFUA_6G07600)-RELATED"/>
    <property type="match status" value="1"/>
</dbReference>
<keyword evidence="3" id="KW-1185">Reference proteome</keyword>
<reference evidence="2 3" key="1">
    <citation type="submission" date="2021-11" db="EMBL/GenBank/DDBJ databases">
        <title>Draft genome sequence of Actinomycetospora sp. SF1 isolated from the rhizosphere soil.</title>
        <authorList>
            <person name="Duangmal K."/>
            <person name="Chantavorakit T."/>
        </authorList>
    </citation>
    <scope>NUCLEOTIDE SEQUENCE [LARGE SCALE GENOMIC DNA]</scope>
    <source>
        <strain evidence="2 3">TBRC 5722</strain>
    </source>
</reference>
<proteinExistence type="predicted"/>
<dbReference type="Proteomes" id="UP001199469">
    <property type="component" value="Unassembled WGS sequence"/>
</dbReference>
<dbReference type="PANTHER" id="PTHR42815">
    <property type="entry name" value="FAD-BINDING, PUTATIVE (AFU_ORTHOLOGUE AFUA_6G07600)-RELATED"/>
    <property type="match status" value="1"/>
</dbReference>
<evidence type="ECO:0000259" key="1">
    <source>
        <dbReference type="Pfam" id="PF01243"/>
    </source>
</evidence>
<evidence type="ECO:0000313" key="3">
    <source>
        <dbReference type="Proteomes" id="UP001199469"/>
    </source>
</evidence>
<accession>A0ABS8PAW1</accession>
<evidence type="ECO:0000313" key="2">
    <source>
        <dbReference type="EMBL" id="MCD2195392.1"/>
    </source>
</evidence>
<dbReference type="EMBL" id="JAJNDB010000004">
    <property type="protein sequence ID" value="MCD2195392.1"/>
    <property type="molecule type" value="Genomic_DNA"/>
</dbReference>
<dbReference type="InterPro" id="IPR011576">
    <property type="entry name" value="Pyridox_Oxase_N"/>
</dbReference>
<dbReference type="RefSeq" id="WP_230736470.1">
    <property type="nucleotide sequence ID" value="NZ_JAJNDB010000004.1"/>
</dbReference>
<gene>
    <name evidence="2" type="ORF">LQ327_18645</name>
</gene>
<organism evidence="2 3">
    <name type="scientific">Actinomycetospora endophytica</name>
    <dbReference type="NCBI Taxonomy" id="2291215"/>
    <lineage>
        <taxon>Bacteria</taxon>
        <taxon>Bacillati</taxon>
        <taxon>Actinomycetota</taxon>
        <taxon>Actinomycetes</taxon>
        <taxon>Pseudonocardiales</taxon>
        <taxon>Pseudonocardiaceae</taxon>
        <taxon>Actinomycetospora</taxon>
    </lineage>
</organism>
<dbReference type="Gene3D" id="2.30.110.10">
    <property type="entry name" value="Electron Transport, Fmn-binding Protein, Chain A"/>
    <property type="match status" value="1"/>
</dbReference>
<dbReference type="SUPFAM" id="SSF50475">
    <property type="entry name" value="FMN-binding split barrel"/>
    <property type="match status" value="1"/>
</dbReference>